<sequence length="81" mass="8636">MGVSLTCLAFGDCQGNVFRSPAITPSAWDRHFQLLPRCHDGKAALQGLWDCVEGQPSVDLHLEGSQGAHDPCQGSPPDHAP</sequence>
<evidence type="ECO:0000313" key="2">
    <source>
        <dbReference type="EMBL" id="GFH23691.1"/>
    </source>
</evidence>
<gene>
    <name evidence="2" type="ORF">HaLaN_21344</name>
</gene>
<reference evidence="2 3" key="1">
    <citation type="submission" date="2020-02" db="EMBL/GenBank/DDBJ databases">
        <title>Draft genome sequence of Haematococcus lacustris strain NIES-144.</title>
        <authorList>
            <person name="Morimoto D."/>
            <person name="Nakagawa S."/>
            <person name="Yoshida T."/>
            <person name="Sawayama S."/>
        </authorList>
    </citation>
    <scope>NUCLEOTIDE SEQUENCE [LARGE SCALE GENOMIC DNA]</scope>
    <source>
        <strain evidence="2 3">NIES-144</strain>
    </source>
</reference>
<accession>A0A699ZNE7</accession>
<comment type="caution">
    <text evidence="2">The sequence shown here is derived from an EMBL/GenBank/DDBJ whole genome shotgun (WGS) entry which is preliminary data.</text>
</comment>
<evidence type="ECO:0000313" key="3">
    <source>
        <dbReference type="Proteomes" id="UP000485058"/>
    </source>
</evidence>
<name>A0A699ZNE7_HAELA</name>
<dbReference type="EMBL" id="BLLF01002336">
    <property type="protein sequence ID" value="GFH23691.1"/>
    <property type="molecule type" value="Genomic_DNA"/>
</dbReference>
<evidence type="ECO:0000256" key="1">
    <source>
        <dbReference type="SAM" id="MobiDB-lite"/>
    </source>
</evidence>
<protein>
    <submittedName>
        <fullName evidence="2">Uncharacterized protein</fullName>
    </submittedName>
</protein>
<dbReference type="Proteomes" id="UP000485058">
    <property type="component" value="Unassembled WGS sequence"/>
</dbReference>
<proteinExistence type="predicted"/>
<keyword evidence="3" id="KW-1185">Reference proteome</keyword>
<feature type="non-terminal residue" evidence="2">
    <location>
        <position position="1"/>
    </location>
</feature>
<feature type="region of interest" description="Disordered" evidence="1">
    <location>
        <begin position="60"/>
        <end position="81"/>
    </location>
</feature>
<organism evidence="2 3">
    <name type="scientific">Haematococcus lacustris</name>
    <name type="common">Green alga</name>
    <name type="synonym">Haematococcus pluvialis</name>
    <dbReference type="NCBI Taxonomy" id="44745"/>
    <lineage>
        <taxon>Eukaryota</taxon>
        <taxon>Viridiplantae</taxon>
        <taxon>Chlorophyta</taxon>
        <taxon>core chlorophytes</taxon>
        <taxon>Chlorophyceae</taxon>
        <taxon>CS clade</taxon>
        <taxon>Chlamydomonadales</taxon>
        <taxon>Haematococcaceae</taxon>
        <taxon>Haematococcus</taxon>
    </lineage>
</organism>
<dbReference type="AlphaFoldDB" id="A0A699ZNE7"/>